<keyword evidence="2" id="KW-1185">Reference proteome</keyword>
<name>A0ABY5WWF1_LEICA</name>
<dbReference type="EMBL" id="CP081078">
    <property type="protein sequence ID" value="UWQ58641.1"/>
    <property type="molecule type" value="Genomic_DNA"/>
</dbReference>
<gene>
    <name evidence="1" type="ORF">K3722_00465</name>
</gene>
<proteinExistence type="predicted"/>
<dbReference type="Proteomes" id="UP001058184">
    <property type="component" value="Chromosome"/>
</dbReference>
<evidence type="ECO:0000313" key="1">
    <source>
        <dbReference type="EMBL" id="UWQ58641.1"/>
    </source>
</evidence>
<organism evidence="1 2">
    <name type="scientific">Leisingera caerulea</name>
    <name type="common">Phaeobacter caeruleus</name>
    <dbReference type="NCBI Taxonomy" id="506591"/>
    <lineage>
        <taxon>Bacteria</taxon>
        <taxon>Pseudomonadati</taxon>
        <taxon>Pseudomonadota</taxon>
        <taxon>Alphaproteobacteria</taxon>
        <taxon>Rhodobacterales</taxon>
        <taxon>Roseobacteraceae</taxon>
        <taxon>Leisingera</taxon>
    </lineage>
</organism>
<evidence type="ECO:0000313" key="2">
    <source>
        <dbReference type="Proteomes" id="UP001058184"/>
    </source>
</evidence>
<accession>A0ABY5WWF1</accession>
<protein>
    <submittedName>
        <fullName evidence="1">Uncharacterized protein</fullName>
    </submittedName>
</protein>
<dbReference type="RefSeq" id="WP_260002639.1">
    <property type="nucleotide sequence ID" value="NZ_CP081078.1"/>
</dbReference>
<sequence length="57" mass="6782">MEMGQDNPVVWEFAQILAEGRNGGSWEVDYTAAQKQVWYERAKKWLDEKQYLDEESK</sequence>
<reference evidence="1" key="1">
    <citation type="submission" date="2021-08" db="EMBL/GenBank/DDBJ databases">
        <authorList>
            <person name="Nwanade C."/>
            <person name="Wang M."/>
            <person name="Masoudi A."/>
            <person name="Yu Z."/>
            <person name="Liu J."/>
        </authorList>
    </citation>
    <scope>NUCLEOTIDE SEQUENCE</scope>
    <source>
        <strain evidence="1">S141</strain>
    </source>
</reference>